<dbReference type="InterPro" id="IPR001128">
    <property type="entry name" value="Cyt_P450"/>
</dbReference>
<dbReference type="Pfam" id="PF00067">
    <property type="entry name" value="p450"/>
    <property type="match status" value="1"/>
</dbReference>
<comment type="similarity">
    <text evidence="4">Belongs to the cytochrome P450 family.</text>
</comment>
<protein>
    <recommendedName>
        <fullName evidence="16">Cytochrome P450</fullName>
    </recommendedName>
</protein>
<evidence type="ECO:0000256" key="1">
    <source>
        <dbReference type="ARBA" id="ARBA00001971"/>
    </source>
</evidence>
<keyword evidence="5" id="KW-0349">Heme</keyword>
<dbReference type="InterPro" id="IPR036396">
    <property type="entry name" value="Cyt_P450_sf"/>
</dbReference>
<evidence type="ECO:0000256" key="8">
    <source>
        <dbReference type="ARBA" id="ARBA00022848"/>
    </source>
</evidence>
<keyword evidence="8" id="KW-0492">Microsome</keyword>
<evidence type="ECO:0000256" key="13">
    <source>
        <dbReference type="SAM" id="Phobius"/>
    </source>
</evidence>
<dbReference type="SUPFAM" id="SSF48264">
    <property type="entry name" value="Cytochrome P450"/>
    <property type="match status" value="1"/>
</dbReference>
<dbReference type="GO" id="GO:0016705">
    <property type="term" value="F:oxidoreductase activity, acting on paired donors, with incorporation or reduction of molecular oxygen"/>
    <property type="evidence" value="ECO:0007669"/>
    <property type="project" value="InterPro"/>
</dbReference>
<dbReference type="PANTHER" id="PTHR24292:SF54">
    <property type="entry name" value="CYP9F3-RELATED"/>
    <property type="match status" value="1"/>
</dbReference>
<evidence type="ECO:0000256" key="11">
    <source>
        <dbReference type="ARBA" id="ARBA00023033"/>
    </source>
</evidence>
<evidence type="ECO:0000256" key="4">
    <source>
        <dbReference type="ARBA" id="ARBA00010617"/>
    </source>
</evidence>
<dbReference type="PRINTS" id="PR00464">
    <property type="entry name" value="EP450II"/>
</dbReference>
<keyword evidence="13" id="KW-0812">Transmembrane</keyword>
<dbReference type="EMBL" id="JARQZJ010000032">
    <property type="protein sequence ID" value="KAK9874655.1"/>
    <property type="molecule type" value="Genomic_DNA"/>
</dbReference>
<name>A0AAW1U3B7_9CUCU</name>
<keyword evidence="15" id="KW-1185">Reference proteome</keyword>
<keyword evidence="9" id="KW-0560">Oxidoreductase</keyword>
<comment type="cofactor">
    <cofactor evidence="1">
        <name>heme</name>
        <dbReference type="ChEBI" id="CHEBI:30413"/>
    </cofactor>
</comment>
<dbReference type="GO" id="GO:0005506">
    <property type="term" value="F:iron ion binding"/>
    <property type="evidence" value="ECO:0007669"/>
    <property type="project" value="InterPro"/>
</dbReference>
<evidence type="ECO:0000256" key="6">
    <source>
        <dbReference type="ARBA" id="ARBA00022723"/>
    </source>
</evidence>
<evidence type="ECO:0008006" key="16">
    <source>
        <dbReference type="Google" id="ProtNLM"/>
    </source>
</evidence>
<gene>
    <name evidence="14" type="ORF">WA026_005478</name>
</gene>
<sequence length="225" mass="26428">MYTAHKARKIIENNKSKKILSQMLEILLIVGTILFLYYVTVKPYDYWSKRNVKTGRFLPFFGDSLYILFGRESVSEFVERMYRKLEDVRYIGIYQFLTPALIIKSPELIKNICVKDFDHFMNHKGVVPIGVEELWSKNLFALRGHTWKNMRQILSPSFTSKKIKSMFTLMCENANSFSEYFIKKNEDIIEVEFKDAFTRYTNDVIASTAFGIQIDSLKDKIMNST</sequence>
<dbReference type="InterPro" id="IPR050476">
    <property type="entry name" value="Insect_CytP450_Detox"/>
</dbReference>
<evidence type="ECO:0000256" key="12">
    <source>
        <dbReference type="ARBA" id="ARBA00023136"/>
    </source>
</evidence>
<dbReference type="AlphaFoldDB" id="A0AAW1U3B7"/>
<comment type="subcellular location">
    <subcellularLocation>
        <location evidence="3">Endoplasmic reticulum membrane</location>
        <topology evidence="3">Peripheral membrane protein</topology>
    </subcellularLocation>
    <subcellularLocation>
        <location evidence="2">Microsome membrane</location>
        <topology evidence="2">Peripheral membrane protein</topology>
    </subcellularLocation>
</comment>
<evidence type="ECO:0000313" key="15">
    <source>
        <dbReference type="Proteomes" id="UP001431783"/>
    </source>
</evidence>
<evidence type="ECO:0000256" key="2">
    <source>
        <dbReference type="ARBA" id="ARBA00004174"/>
    </source>
</evidence>
<evidence type="ECO:0000256" key="3">
    <source>
        <dbReference type="ARBA" id="ARBA00004406"/>
    </source>
</evidence>
<evidence type="ECO:0000256" key="10">
    <source>
        <dbReference type="ARBA" id="ARBA00023004"/>
    </source>
</evidence>
<dbReference type="GO" id="GO:0020037">
    <property type="term" value="F:heme binding"/>
    <property type="evidence" value="ECO:0007669"/>
    <property type="project" value="InterPro"/>
</dbReference>
<dbReference type="InterPro" id="IPR002402">
    <property type="entry name" value="Cyt_P450_E_grp-II"/>
</dbReference>
<evidence type="ECO:0000256" key="9">
    <source>
        <dbReference type="ARBA" id="ARBA00023002"/>
    </source>
</evidence>
<proteinExistence type="inferred from homology"/>
<reference evidence="14 15" key="1">
    <citation type="submission" date="2023-03" db="EMBL/GenBank/DDBJ databases">
        <title>Genome insight into feeding habits of ladybird beetles.</title>
        <authorList>
            <person name="Li H.-S."/>
            <person name="Huang Y.-H."/>
            <person name="Pang H."/>
        </authorList>
    </citation>
    <scope>NUCLEOTIDE SEQUENCE [LARGE SCALE GENOMIC DNA]</scope>
    <source>
        <strain evidence="14">SYSU_2023b</strain>
        <tissue evidence="14">Whole body</tissue>
    </source>
</reference>
<organism evidence="14 15">
    <name type="scientific">Henosepilachna vigintioctopunctata</name>
    <dbReference type="NCBI Taxonomy" id="420089"/>
    <lineage>
        <taxon>Eukaryota</taxon>
        <taxon>Metazoa</taxon>
        <taxon>Ecdysozoa</taxon>
        <taxon>Arthropoda</taxon>
        <taxon>Hexapoda</taxon>
        <taxon>Insecta</taxon>
        <taxon>Pterygota</taxon>
        <taxon>Neoptera</taxon>
        <taxon>Endopterygota</taxon>
        <taxon>Coleoptera</taxon>
        <taxon>Polyphaga</taxon>
        <taxon>Cucujiformia</taxon>
        <taxon>Coccinelloidea</taxon>
        <taxon>Coccinellidae</taxon>
        <taxon>Epilachninae</taxon>
        <taxon>Epilachnini</taxon>
        <taxon>Henosepilachna</taxon>
    </lineage>
</organism>
<keyword evidence="12 13" id="KW-0472">Membrane</keyword>
<evidence type="ECO:0000256" key="7">
    <source>
        <dbReference type="ARBA" id="ARBA00022824"/>
    </source>
</evidence>
<evidence type="ECO:0000256" key="5">
    <source>
        <dbReference type="ARBA" id="ARBA00022617"/>
    </source>
</evidence>
<keyword evidence="6" id="KW-0479">Metal-binding</keyword>
<keyword evidence="7" id="KW-0256">Endoplasmic reticulum</keyword>
<dbReference type="GO" id="GO:0005789">
    <property type="term" value="C:endoplasmic reticulum membrane"/>
    <property type="evidence" value="ECO:0007669"/>
    <property type="project" value="UniProtKB-SubCell"/>
</dbReference>
<accession>A0AAW1U3B7</accession>
<keyword evidence="10" id="KW-0408">Iron</keyword>
<comment type="caution">
    <text evidence="14">The sequence shown here is derived from an EMBL/GenBank/DDBJ whole genome shotgun (WGS) entry which is preliminary data.</text>
</comment>
<keyword evidence="13" id="KW-1133">Transmembrane helix</keyword>
<evidence type="ECO:0000313" key="14">
    <source>
        <dbReference type="EMBL" id="KAK9874655.1"/>
    </source>
</evidence>
<keyword evidence="11" id="KW-0503">Monooxygenase</keyword>
<feature type="transmembrane region" description="Helical" evidence="13">
    <location>
        <begin position="20"/>
        <end position="39"/>
    </location>
</feature>
<dbReference type="PANTHER" id="PTHR24292">
    <property type="entry name" value="CYTOCHROME P450"/>
    <property type="match status" value="1"/>
</dbReference>
<dbReference type="Proteomes" id="UP001431783">
    <property type="component" value="Unassembled WGS sequence"/>
</dbReference>
<dbReference type="GO" id="GO:0004497">
    <property type="term" value="F:monooxygenase activity"/>
    <property type="evidence" value="ECO:0007669"/>
    <property type="project" value="UniProtKB-KW"/>
</dbReference>
<dbReference type="Gene3D" id="1.10.630.10">
    <property type="entry name" value="Cytochrome P450"/>
    <property type="match status" value="1"/>
</dbReference>